<keyword evidence="4" id="KW-1185">Reference proteome</keyword>
<dbReference type="EMBL" id="POSP01000003">
    <property type="protein sequence ID" value="PND37680.1"/>
    <property type="molecule type" value="Genomic_DNA"/>
</dbReference>
<evidence type="ECO:0000256" key="1">
    <source>
        <dbReference type="SAM" id="Phobius"/>
    </source>
</evidence>
<name>A0A2N8KW59_9BURK</name>
<reference evidence="3 4" key="1">
    <citation type="submission" date="2018-01" db="EMBL/GenBank/DDBJ databases">
        <title>Draft genome sequence of Paucibacter aquatile CR182 isolated from freshwater of the Nakdong River.</title>
        <authorList>
            <person name="Choi A."/>
            <person name="Chung E.J."/>
        </authorList>
    </citation>
    <scope>NUCLEOTIDE SEQUENCE [LARGE SCALE GENOMIC DNA]</scope>
    <source>
        <strain evidence="3 4">CR182</strain>
    </source>
</reference>
<dbReference type="PANTHER" id="PTHR34473:SF2">
    <property type="entry name" value="UPF0699 TRANSMEMBRANE PROTEIN YDBT"/>
    <property type="match status" value="1"/>
</dbReference>
<keyword evidence="1" id="KW-0812">Transmembrane</keyword>
<accession>A0A2N8KW59</accession>
<gene>
    <name evidence="3" type="ORF">C1O66_09200</name>
</gene>
<dbReference type="Proteomes" id="UP000235916">
    <property type="component" value="Unassembled WGS sequence"/>
</dbReference>
<dbReference type="InterPro" id="IPR005182">
    <property type="entry name" value="YdbS-like_PH"/>
</dbReference>
<dbReference type="Pfam" id="PF03703">
    <property type="entry name" value="bPH_2"/>
    <property type="match status" value="1"/>
</dbReference>
<evidence type="ECO:0000259" key="2">
    <source>
        <dbReference type="Pfam" id="PF03703"/>
    </source>
</evidence>
<comment type="caution">
    <text evidence="3">The sequence shown here is derived from an EMBL/GenBank/DDBJ whole genome shotgun (WGS) entry which is preliminary data.</text>
</comment>
<feature type="domain" description="YdbS-like PH" evidence="2">
    <location>
        <begin position="90"/>
        <end position="159"/>
    </location>
</feature>
<evidence type="ECO:0000313" key="4">
    <source>
        <dbReference type="Proteomes" id="UP000235916"/>
    </source>
</evidence>
<sequence length="168" mass="19224">MDHELSSPPVLLDTLPELGRYWRFKYALMLAIPGGALLLLHLLLSLRRNAVDRPVLLGIGLAVLALGALLGWWYGARRHALYRAELREQEGVVLYDGVWWRSEIWVPMARLQHLDVSQGPLDRRWAMASLSLHTAGTHDHHTQIDGLPQALAHRLRERLLPRHRGEHE</sequence>
<evidence type="ECO:0000313" key="3">
    <source>
        <dbReference type="EMBL" id="PND37680.1"/>
    </source>
</evidence>
<dbReference type="AlphaFoldDB" id="A0A2N8KW59"/>
<dbReference type="PANTHER" id="PTHR34473">
    <property type="entry name" value="UPF0699 TRANSMEMBRANE PROTEIN YDBS"/>
    <property type="match status" value="1"/>
</dbReference>
<dbReference type="OrthoDB" id="1750577at2"/>
<feature type="transmembrane region" description="Helical" evidence="1">
    <location>
        <begin position="24"/>
        <end position="43"/>
    </location>
</feature>
<keyword evidence="1" id="KW-1133">Transmembrane helix</keyword>
<organism evidence="3 4">
    <name type="scientific">Kinneretia aquatilis</name>
    <dbReference type="NCBI Taxonomy" id="2070761"/>
    <lineage>
        <taxon>Bacteria</taxon>
        <taxon>Pseudomonadati</taxon>
        <taxon>Pseudomonadota</taxon>
        <taxon>Betaproteobacteria</taxon>
        <taxon>Burkholderiales</taxon>
        <taxon>Sphaerotilaceae</taxon>
        <taxon>Roseateles</taxon>
    </lineage>
</organism>
<proteinExistence type="predicted"/>
<keyword evidence="1" id="KW-0472">Membrane</keyword>
<dbReference type="RefSeq" id="WP_102767600.1">
    <property type="nucleotide sequence ID" value="NZ_POSP01000003.1"/>
</dbReference>
<protein>
    <recommendedName>
        <fullName evidence="2">YdbS-like PH domain-containing protein</fullName>
    </recommendedName>
</protein>
<feature type="transmembrane region" description="Helical" evidence="1">
    <location>
        <begin position="55"/>
        <end position="74"/>
    </location>
</feature>